<evidence type="ECO:0000256" key="1">
    <source>
        <dbReference type="SAM" id="MobiDB-lite"/>
    </source>
</evidence>
<dbReference type="EMBL" id="UZAJ01000310">
    <property type="protein sequence ID" value="VDO27101.1"/>
    <property type="molecule type" value="Genomic_DNA"/>
</dbReference>
<evidence type="ECO:0000313" key="2">
    <source>
        <dbReference type="EMBL" id="VDO27101.1"/>
    </source>
</evidence>
<evidence type="ECO:0000313" key="3">
    <source>
        <dbReference type="Proteomes" id="UP000267606"/>
    </source>
</evidence>
<dbReference type="WBParaSite" id="OFLC_0000079401-mRNA-1">
    <property type="protein sequence ID" value="OFLC_0000079401-mRNA-1"/>
    <property type="gene ID" value="OFLC_0000079401"/>
</dbReference>
<organism evidence="4">
    <name type="scientific">Onchocerca flexuosa</name>
    <dbReference type="NCBI Taxonomy" id="387005"/>
    <lineage>
        <taxon>Eukaryota</taxon>
        <taxon>Metazoa</taxon>
        <taxon>Ecdysozoa</taxon>
        <taxon>Nematoda</taxon>
        <taxon>Chromadorea</taxon>
        <taxon>Rhabditida</taxon>
        <taxon>Spirurina</taxon>
        <taxon>Spiruromorpha</taxon>
        <taxon>Filarioidea</taxon>
        <taxon>Onchocercidae</taxon>
        <taxon>Onchocerca</taxon>
    </lineage>
</organism>
<dbReference type="AlphaFoldDB" id="A0A183GZY5"/>
<feature type="compositionally biased region" description="Polar residues" evidence="1">
    <location>
        <begin position="24"/>
        <end position="38"/>
    </location>
</feature>
<evidence type="ECO:0000313" key="4">
    <source>
        <dbReference type="WBParaSite" id="OFLC_0000079401-mRNA-1"/>
    </source>
</evidence>
<reference evidence="2 3" key="2">
    <citation type="submission" date="2018-11" db="EMBL/GenBank/DDBJ databases">
        <authorList>
            <consortium name="Pathogen Informatics"/>
        </authorList>
    </citation>
    <scope>NUCLEOTIDE SEQUENCE [LARGE SCALE GENOMIC DNA]</scope>
</reference>
<reference evidence="4" key="1">
    <citation type="submission" date="2016-06" db="UniProtKB">
        <authorList>
            <consortium name="WormBaseParasite"/>
        </authorList>
    </citation>
    <scope>IDENTIFICATION</scope>
</reference>
<sequence>MSHRKTKGIVSKTRHQEVSRIDQAGTSSEACSSGTKPSELSEEEKKQLFRERIDGPGFNYMRRDFRILKISDGPDKLIAKFTYKSDSKKETVLKKESASKKECISKKKSIVKEGSSSNPYLKNEDSGDDLTDTEIIDKCGLPSTLLLELRKNVVKKSGTCTISHLINYGISLHEAANVGCRIVEAPKSHRLLKRLFLFEKHQLVTEWEIAKKVYSLRNLDWKESPGMIRRCSEIAKEMIDMDRMLDALNSFARYEMAEGFVPIFKVECYPSNLDK</sequence>
<proteinExistence type="predicted"/>
<keyword evidence="3" id="KW-1185">Reference proteome</keyword>
<protein>
    <submittedName>
        <fullName evidence="4">ELM2 domain-containing protein</fullName>
    </submittedName>
</protein>
<dbReference type="Proteomes" id="UP000267606">
    <property type="component" value="Unassembled WGS sequence"/>
</dbReference>
<name>A0A183GZY5_9BILA</name>
<accession>A0A183GZY5</accession>
<gene>
    <name evidence="2" type="ORF">OFLC_LOCUS795</name>
</gene>
<feature type="region of interest" description="Disordered" evidence="1">
    <location>
        <begin position="1"/>
        <end position="45"/>
    </location>
</feature>